<dbReference type="AlphaFoldDB" id="A0A7K3WIP7"/>
<comment type="caution">
    <text evidence="2">The sequence shown here is derived from an EMBL/GenBank/DDBJ whole genome shotgun (WGS) entry which is preliminary data.</text>
</comment>
<dbReference type="RefSeq" id="WP_162392099.1">
    <property type="nucleotide sequence ID" value="NZ_JAABOZ010000001.1"/>
</dbReference>
<organism evidence="2 3">
    <name type="scientific">Goekera deserti</name>
    <dbReference type="NCBI Taxonomy" id="2497753"/>
    <lineage>
        <taxon>Bacteria</taxon>
        <taxon>Bacillati</taxon>
        <taxon>Actinomycetota</taxon>
        <taxon>Actinomycetes</taxon>
        <taxon>Geodermatophilales</taxon>
        <taxon>Geodermatophilaceae</taxon>
        <taxon>Goekera</taxon>
    </lineage>
</organism>
<keyword evidence="3" id="KW-1185">Reference proteome</keyword>
<proteinExistence type="predicted"/>
<feature type="domain" description="GIY-YIG catalytic" evidence="1">
    <location>
        <begin position="5"/>
        <end position="62"/>
    </location>
</feature>
<reference evidence="2 3" key="1">
    <citation type="submission" date="2020-02" db="EMBL/GenBank/DDBJ databases">
        <title>The whole genome sequence of CPCC 205119.</title>
        <authorList>
            <person name="Jiang Z."/>
        </authorList>
    </citation>
    <scope>NUCLEOTIDE SEQUENCE [LARGE SCALE GENOMIC DNA]</scope>
    <source>
        <strain evidence="2 3">CPCC 205119</strain>
    </source>
</reference>
<dbReference type="Proteomes" id="UP000470470">
    <property type="component" value="Unassembled WGS sequence"/>
</dbReference>
<protein>
    <recommendedName>
        <fullName evidence="1">GIY-YIG catalytic domain-containing protein</fullName>
    </recommendedName>
</protein>
<dbReference type="InterPro" id="IPR049311">
    <property type="entry name" value="GIY_YIG_cat"/>
</dbReference>
<dbReference type="Pfam" id="PF20815">
    <property type="entry name" value="GIY_YIG_2"/>
    <property type="match status" value="1"/>
</dbReference>
<evidence type="ECO:0000259" key="1">
    <source>
        <dbReference type="Pfam" id="PF20815"/>
    </source>
</evidence>
<gene>
    <name evidence="2" type="ORF">G1H19_15445</name>
</gene>
<evidence type="ECO:0000313" key="3">
    <source>
        <dbReference type="Proteomes" id="UP000470470"/>
    </source>
</evidence>
<name>A0A7K3WIP7_9ACTN</name>
<evidence type="ECO:0000313" key="2">
    <source>
        <dbReference type="EMBL" id="NEL55383.1"/>
    </source>
</evidence>
<accession>A0A7K3WIP7</accession>
<sequence>MLVPEDEAHLSEWMNGTLRLTWAEHPEPWTVEAAVIDELQPPLNQADNTAHPAYEYVRQARRRWREAAKGTQR</sequence>
<dbReference type="EMBL" id="JAAGWK010000022">
    <property type="protein sequence ID" value="NEL55383.1"/>
    <property type="molecule type" value="Genomic_DNA"/>
</dbReference>